<dbReference type="PANTHER" id="PTHR45849:SF1">
    <property type="entry name" value="FACT COMPLEX SUBUNIT SSRP1"/>
    <property type="match status" value="1"/>
</dbReference>
<dbReference type="InterPro" id="IPR013719">
    <property type="entry name" value="RTT106/SPT16-like_middle_dom"/>
</dbReference>
<reference evidence="11 12" key="1">
    <citation type="submission" date="2019-04" db="EMBL/GenBank/DDBJ databases">
        <title>Annotation for the trematode Fasciola gigantica.</title>
        <authorList>
            <person name="Choi Y.-J."/>
        </authorList>
    </citation>
    <scope>NUCLEOTIDE SEQUENCE [LARGE SCALE GENOMIC DNA]</scope>
    <source>
        <strain evidence="11">Uganda_cow_1</strain>
    </source>
</reference>
<keyword evidence="3 9" id="KW-0235">DNA replication</keyword>
<accession>A0A504YAG8</accession>
<dbReference type="InterPro" id="IPR011993">
    <property type="entry name" value="PH-like_dom_sf"/>
</dbReference>
<dbReference type="STRING" id="46835.A0A504YAG8"/>
<dbReference type="GO" id="GO:1902275">
    <property type="term" value="P:regulation of chromatin organization"/>
    <property type="evidence" value="ECO:0007669"/>
    <property type="project" value="TreeGrafter"/>
</dbReference>
<evidence type="ECO:0000256" key="4">
    <source>
        <dbReference type="ARBA" id="ARBA00022763"/>
    </source>
</evidence>
<comment type="similarity">
    <text evidence="1 9">Belongs to the SSRP1 family.</text>
</comment>
<dbReference type="InterPro" id="IPR050454">
    <property type="entry name" value="RTT106/SSRP1_HistChap/FACT"/>
</dbReference>
<evidence type="ECO:0000256" key="1">
    <source>
        <dbReference type="ARBA" id="ARBA00010060"/>
    </source>
</evidence>
<proteinExistence type="inferred from homology"/>
<keyword evidence="8 9" id="KW-0539">Nucleus</keyword>
<keyword evidence="4 9" id="KW-0227">DNA damage</keyword>
<dbReference type="AlphaFoldDB" id="A0A504YAG8"/>
<dbReference type="OrthoDB" id="498543at2759"/>
<keyword evidence="6 9" id="KW-0804">Transcription</keyword>
<dbReference type="Pfam" id="PF08512">
    <property type="entry name" value="Rttp106-like_middle"/>
    <property type="match status" value="1"/>
</dbReference>
<gene>
    <name evidence="11" type="ORF">FGIG_09470</name>
</gene>
<dbReference type="SMART" id="SM01287">
    <property type="entry name" value="Rtt106"/>
    <property type="match status" value="1"/>
</dbReference>
<dbReference type="PANTHER" id="PTHR45849">
    <property type="entry name" value="FACT COMPLEX SUBUNIT SSRP1"/>
    <property type="match status" value="1"/>
</dbReference>
<comment type="subcellular location">
    <subcellularLocation>
        <location evidence="9">Nucleus</location>
    </subcellularLocation>
    <subcellularLocation>
        <location evidence="9">Chromosome</location>
    </subcellularLocation>
</comment>
<keyword evidence="7 9" id="KW-0234">DNA repair</keyword>
<evidence type="ECO:0000313" key="12">
    <source>
        <dbReference type="Proteomes" id="UP000316759"/>
    </source>
</evidence>
<protein>
    <recommendedName>
        <fullName evidence="9">FACT complex subunit SSRP1</fullName>
    </recommendedName>
</protein>
<dbReference type="GO" id="GO:0035101">
    <property type="term" value="C:FACT complex"/>
    <property type="evidence" value="ECO:0007669"/>
    <property type="project" value="TreeGrafter"/>
</dbReference>
<evidence type="ECO:0000256" key="5">
    <source>
        <dbReference type="ARBA" id="ARBA00023015"/>
    </source>
</evidence>
<name>A0A504YAG8_FASGI</name>
<keyword evidence="12" id="KW-1185">Reference proteome</keyword>
<dbReference type="GO" id="GO:0031491">
    <property type="term" value="F:nucleosome binding"/>
    <property type="evidence" value="ECO:0007669"/>
    <property type="project" value="TreeGrafter"/>
</dbReference>
<dbReference type="GO" id="GO:0006260">
    <property type="term" value="P:DNA replication"/>
    <property type="evidence" value="ECO:0007669"/>
    <property type="project" value="UniProtKB-KW"/>
</dbReference>
<feature type="domain" description="Histone chaperone RTT106/FACT complex subunit SPT16-like middle" evidence="10">
    <location>
        <begin position="51"/>
        <end position="141"/>
    </location>
</feature>
<evidence type="ECO:0000256" key="3">
    <source>
        <dbReference type="ARBA" id="ARBA00022705"/>
    </source>
</evidence>
<evidence type="ECO:0000256" key="2">
    <source>
        <dbReference type="ARBA" id="ARBA00022454"/>
    </source>
</evidence>
<dbReference type="InterPro" id="IPR000969">
    <property type="entry name" value="SSRP1/POB3"/>
</dbReference>
<dbReference type="EMBL" id="SUNJ01011833">
    <property type="protein sequence ID" value="TPP58582.1"/>
    <property type="molecule type" value="Genomic_DNA"/>
</dbReference>
<evidence type="ECO:0000256" key="6">
    <source>
        <dbReference type="ARBA" id="ARBA00023163"/>
    </source>
</evidence>
<dbReference type="FunFam" id="2.30.29.30:FF:000098">
    <property type="entry name" value="Fact complex subunit ssrp1"/>
    <property type="match status" value="1"/>
</dbReference>
<evidence type="ECO:0000256" key="9">
    <source>
        <dbReference type="RuleBase" id="RU364013"/>
    </source>
</evidence>
<dbReference type="Proteomes" id="UP000316759">
    <property type="component" value="Unassembled WGS sequence"/>
</dbReference>
<evidence type="ECO:0000313" key="11">
    <source>
        <dbReference type="EMBL" id="TPP58582.1"/>
    </source>
</evidence>
<dbReference type="GO" id="GO:0042393">
    <property type="term" value="F:histone binding"/>
    <property type="evidence" value="ECO:0007669"/>
    <property type="project" value="TreeGrafter"/>
</dbReference>
<sequence length="160" mass="18458">MTQRHRINARARELKEKYEEEMRVYKAKGLRQVLFDQKVTIPGSFTAKGGGNAVACSYKAYVGLLFPLERGFTFVPRPPVSIRFDEVITVQFSRGTGAQRSFDFEVETRNGLTHTFTSIDRNEYHQLYDFVSTKKLRVKNIESEGKWCRCRRRGGLVLIG</sequence>
<dbReference type="CDD" id="cd13231">
    <property type="entry name" value="PH2_SSRP1-like"/>
    <property type="match status" value="1"/>
</dbReference>
<dbReference type="PRINTS" id="PR00887">
    <property type="entry name" value="SSRCOGNITION"/>
</dbReference>
<comment type="caution">
    <text evidence="11">The sequence shown here is derived from an EMBL/GenBank/DDBJ whole genome shotgun (WGS) entry which is preliminary data.</text>
</comment>
<organism evidence="11 12">
    <name type="scientific">Fasciola gigantica</name>
    <name type="common">Giant liver fluke</name>
    <dbReference type="NCBI Taxonomy" id="46835"/>
    <lineage>
        <taxon>Eukaryota</taxon>
        <taxon>Metazoa</taxon>
        <taxon>Spiralia</taxon>
        <taxon>Lophotrochozoa</taxon>
        <taxon>Platyhelminthes</taxon>
        <taxon>Trematoda</taxon>
        <taxon>Digenea</taxon>
        <taxon>Plagiorchiida</taxon>
        <taxon>Echinostomata</taxon>
        <taxon>Echinostomatoidea</taxon>
        <taxon>Fasciolidae</taxon>
        <taxon>Fasciola</taxon>
    </lineage>
</organism>
<keyword evidence="2 9" id="KW-0158">Chromosome</keyword>
<evidence type="ECO:0000256" key="7">
    <source>
        <dbReference type="ARBA" id="ARBA00023204"/>
    </source>
</evidence>
<evidence type="ECO:0000256" key="8">
    <source>
        <dbReference type="ARBA" id="ARBA00023242"/>
    </source>
</evidence>
<dbReference type="GO" id="GO:0006281">
    <property type="term" value="P:DNA repair"/>
    <property type="evidence" value="ECO:0007669"/>
    <property type="project" value="UniProtKB-KW"/>
</dbReference>
<keyword evidence="5 9" id="KW-0805">Transcription regulation</keyword>
<dbReference type="Gene3D" id="2.30.29.30">
    <property type="entry name" value="Pleckstrin-homology domain (PH domain)/Phosphotyrosine-binding domain (PTB)"/>
    <property type="match status" value="1"/>
</dbReference>
<dbReference type="GO" id="GO:0003677">
    <property type="term" value="F:DNA binding"/>
    <property type="evidence" value="ECO:0007669"/>
    <property type="project" value="InterPro"/>
</dbReference>
<comment type="function">
    <text evidence="9">Component of the FACT complex, a general chromatin factor that acts to reorganize nucleosomes. The FACT complex is involved in multiple processes that require DNA as a template such as mRNA elongation, DNA replication and DNA repair. During transcription elongation the FACT complex acts as a histone chaperone that both destabilizes and restores nucleosomal structure. It facilitates the passage of RNA polymerase II and transcription by promoting the dissociation of one histone H2A-H2B dimer from the nucleosome, then subsequently promotes the reestablishment of the nucleosome following the passage of RNA polymerase II.</text>
</comment>
<dbReference type="SUPFAM" id="SSF50729">
    <property type="entry name" value="PH domain-like"/>
    <property type="match status" value="1"/>
</dbReference>
<evidence type="ECO:0000259" key="10">
    <source>
        <dbReference type="SMART" id="SM01287"/>
    </source>
</evidence>